<dbReference type="RefSeq" id="WP_087427027.1">
    <property type="nucleotide sequence ID" value="NZ_NFII01000026.1"/>
</dbReference>
<organism evidence="1 2">
    <name type="scientific">Bacteroides clarus</name>
    <dbReference type="NCBI Taxonomy" id="626929"/>
    <lineage>
        <taxon>Bacteria</taxon>
        <taxon>Pseudomonadati</taxon>
        <taxon>Bacteroidota</taxon>
        <taxon>Bacteroidia</taxon>
        <taxon>Bacteroidales</taxon>
        <taxon>Bacteroidaceae</taxon>
        <taxon>Bacteroides</taxon>
    </lineage>
</organism>
<accession>A0A1Y3YMQ8</accession>
<reference evidence="2" key="1">
    <citation type="submission" date="2017-04" db="EMBL/GenBank/DDBJ databases">
        <title>Function of individual gut microbiota members based on whole genome sequencing of pure cultures obtained from chicken caecum.</title>
        <authorList>
            <person name="Medvecky M."/>
            <person name="Cejkova D."/>
            <person name="Polansky O."/>
            <person name="Karasova D."/>
            <person name="Kubasova T."/>
            <person name="Cizek A."/>
            <person name="Rychlik I."/>
        </authorList>
    </citation>
    <scope>NUCLEOTIDE SEQUENCE [LARGE SCALE GENOMIC DNA]</scope>
    <source>
        <strain evidence="2">An43</strain>
    </source>
</reference>
<dbReference type="AlphaFoldDB" id="A0A1Y3YMQ8"/>
<evidence type="ECO:0000313" key="2">
    <source>
        <dbReference type="Proteomes" id="UP000195386"/>
    </source>
</evidence>
<dbReference type="EMBL" id="NFII01000026">
    <property type="protein sequence ID" value="OUN97748.1"/>
    <property type="molecule type" value="Genomic_DNA"/>
</dbReference>
<gene>
    <name evidence="1" type="ORF">B5F97_17365</name>
</gene>
<proteinExistence type="predicted"/>
<evidence type="ECO:0000313" key="1">
    <source>
        <dbReference type="EMBL" id="OUN97748.1"/>
    </source>
</evidence>
<name>A0A1Y3YMQ8_9BACE</name>
<dbReference type="Proteomes" id="UP000195386">
    <property type="component" value="Unassembled WGS sequence"/>
</dbReference>
<comment type="caution">
    <text evidence="1">The sequence shown here is derived from an EMBL/GenBank/DDBJ whole genome shotgun (WGS) entry which is preliminary data.</text>
</comment>
<protein>
    <submittedName>
        <fullName evidence="1">Uncharacterized protein</fullName>
    </submittedName>
</protein>
<sequence length="109" mass="12307">MKIRHEYERVPDLDIWNIVVAYIKENRQFMSVTGVKYSAMATANSIDYKGGKEGSNRAMKGESIGKDLFISALNQIRTLECINTNNVKPYINRKQSPFVGLLHSAGIIE</sequence>